<comment type="subcellular location">
    <subcellularLocation>
        <location evidence="1">Endomembrane system</location>
    </subcellularLocation>
</comment>
<keyword evidence="2" id="KW-0597">Phosphoprotein</keyword>
<evidence type="ECO:0000256" key="1">
    <source>
        <dbReference type="ARBA" id="ARBA00004308"/>
    </source>
</evidence>
<sequence length="235" mass="26448">MQDILLMKGEGEVKLNMTVGKGEQVLKHNRLEGQEAICSQLQSLKDAWANMLMTSMSCHSRLEWTVAQWTSFQESRSQLQQWMESVEQEVGMTLPQQPGLKEKAALLERLRAIQADVDAHATALSRLSDKTLEMHEKTADQTFGPESRAELNVHFADISAVVKGKVQSMQSIVSEHEQYVDAVRDFNDWLISAKEELQRWSDLSGDSSSIKRKLCKVQVRTCKCVCGSSSQPASY</sequence>
<comment type="caution">
    <text evidence="5">The sequence shown here is derived from an EMBL/GenBank/DDBJ whole genome shotgun (WGS) entry which is preliminary data.</text>
</comment>
<evidence type="ECO:0000313" key="6">
    <source>
        <dbReference type="Proteomes" id="UP000314294"/>
    </source>
</evidence>
<evidence type="ECO:0000313" key="5">
    <source>
        <dbReference type="EMBL" id="TNN53335.1"/>
    </source>
</evidence>
<evidence type="ECO:0000256" key="2">
    <source>
        <dbReference type="ARBA" id="ARBA00022553"/>
    </source>
</evidence>
<accession>A0A4Z2GJB0</accession>
<dbReference type="SUPFAM" id="SSF46966">
    <property type="entry name" value="Spectrin repeat"/>
    <property type="match status" value="2"/>
</dbReference>
<evidence type="ECO:0000256" key="4">
    <source>
        <dbReference type="ARBA" id="ARBA00023136"/>
    </source>
</evidence>
<dbReference type="PANTHER" id="PTHR14514">
    <property type="entry name" value="PKA ANCHORING PROTEIN"/>
    <property type="match status" value="1"/>
</dbReference>
<gene>
    <name evidence="5" type="primary">SYNE1_19</name>
    <name evidence="5" type="ORF">EYF80_036489</name>
</gene>
<dbReference type="PANTHER" id="PTHR14514:SF3">
    <property type="entry name" value="NESPRIN-1"/>
    <property type="match status" value="1"/>
</dbReference>
<dbReference type="OrthoDB" id="9838382at2759"/>
<keyword evidence="4" id="KW-0472">Membrane</keyword>
<dbReference type="Proteomes" id="UP000314294">
    <property type="component" value="Unassembled WGS sequence"/>
</dbReference>
<keyword evidence="3" id="KW-0677">Repeat</keyword>
<keyword evidence="6" id="KW-1185">Reference proteome</keyword>
<dbReference type="AlphaFoldDB" id="A0A4Z2GJB0"/>
<name>A0A4Z2GJB0_9TELE</name>
<protein>
    <submittedName>
        <fullName evidence="5">Nesprin-1</fullName>
    </submittedName>
</protein>
<dbReference type="EMBL" id="SRLO01000519">
    <property type="protein sequence ID" value="TNN53335.1"/>
    <property type="molecule type" value="Genomic_DNA"/>
</dbReference>
<evidence type="ECO:0000256" key="3">
    <source>
        <dbReference type="ARBA" id="ARBA00022737"/>
    </source>
</evidence>
<proteinExistence type="predicted"/>
<dbReference type="Gene3D" id="1.20.58.60">
    <property type="match status" value="1"/>
</dbReference>
<organism evidence="5 6">
    <name type="scientific">Liparis tanakae</name>
    <name type="common">Tanaka's snailfish</name>
    <dbReference type="NCBI Taxonomy" id="230148"/>
    <lineage>
        <taxon>Eukaryota</taxon>
        <taxon>Metazoa</taxon>
        <taxon>Chordata</taxon>
        <taxon>Craniata</taxon>
        <taxon>Vertebrata</taxon>
        <taxon>Euteleostomi</taxon>
        <taxon>Actinopterygii</taxon>
        <taxon>Neopterygii</taxon>
        <taxon>Teleostei</taxon>
        <taxon>Neoteleostei</taxon>
        <taxon>Acanthomorphata</taxon>
        <taxon>Eupercaria</taxon>
        <taxon>Perciformes</taxon>
        <taxon>Cottioidei</taxon>
        <taxon>Cottales</taxon>
        <taxon>Liparidae</taxon>
        <taxon>Liparis</taxon>
    </lineage>
</organism>
<reference evidence="5 6" key="1">
    <citation type="submission" date="2019-03" db="EMBL/GenBank/DDBJ databases">
        <title>First draft genome of Liparis tanakae, snailfish: a comprehensive survey of snailfish specific genes.</title>
        <authorList>
            <person name="Kim W."/>
            <person name="Song I."/>
            <person name="Jeong J.-H."/>
            <person name="Kim D."/>
            <person name="Kim S."/>
            <person name="Ryu S."/>
            <person name="Song J.Y."/>
            <person name="Lee S.K."/>
        </authorList>
    </citation>
    <scope>NUCLEOTIDE SEQUENCE [LARGE SCALE GENOMIC DNA]</scope>
    <source>
        <tissue evidence="5">Muscle</tissue>
    </source>
</reference>